<accession>A0A164Q0U1</accession>
<organism evidence="3 4">
    <name type="scientific">Sistotremastrum niveocremeum HHB9708</name>
    <dbReference type="NCBI Taxonomy" id="1314777"/>
    <lineage>
        <taxon>Eukaryota</taxon>
        <taxon>Fungi</taxon>
        <taxon>Dikarya</taxon>
        <taxon>Basidiomycota</taxon>
        <taxon>Agaricomycotina</taxon>
        <taxon>Agaricomycetes</taxon>
        <taxon>Sistotremastrales</taxon>
        <taxon>Sistotremastraceae</taxon>
        <taxon>Sertulicium</taxon>
        <taxon>Sertulicium niveocremeum</taxon>
    </lineage>
</organism>
<evidence type="ECO:0000256" key="2">
    <source>
        <dbReference type="SAM" id="MobiDB-lite"/>
    </source>
</evidence>
<feature type="coiled-coil region" evidence="1">
    <location>
        <begin position="49"/>
        <end position="76"/>
    </location>
</feature>
<gene>
    <name evidence="3" type="ORF">SISNIDRAFT_489431</name>
</gene>
<evidence type="ECO:0000256" key="1">
    <source>
        <dbReference type="SAM" id="Coils"/>
    </source>
</evidence>
<keyword evidence="4" id="KW-1185">Reference proteome</keyword>
<proteinExistence type="predicted"/>
<feature type="compositionally biased region" description="Low complexity" evidence="2">
    <location>
        <begin position="119"/>
        <end position="132"/>
    </location>
</feature>
<keyword evidence="1" id="KW-0175">Coiled coil</keyword>
<dbReference type="Proteomes" id="UP000076722">
    <property type="component" value="Unassembled WGS sequence"/>
</dbReference>
<protein>
    <submittedName>
        <fullName evidence="3">Uncharacterized protein</fullName>
    </submittedName>
</protein>
<name>A0A164Q0U1_9AGAM</name>
<evidence type="ECO:0000313" key="3">
    <source>
        <dbReference type="EMBL" id="KZS89216.1"/>
    </source>
</evidence>
<feature type="region of interest" description="Disordered" evidence="2">
    <location>
        <begin position="119"/>
        <end position="138"/>
    </location>
</feature>
<dbReference type="AlphaFoldDB" id="A0A164Q0U1"/>
<sequence length="259" mass="28847">MIIFLPVPESDDLRQGEQSASVFLDGLEELQPKIETLMQPKSVQDDEARRDTASQINAARNEVRNLAKEIDGSQSVMLLQGVERTKAFNQLVEARKTIKRLNLADDNAKVKERLPYGISSPLRRQSSSSSMSTAKEFPRSIRSHSYTNGEKDLTCSRYDGSIHDFASEESSVSAGIDDISVIAVANWNPTPSARKETTAATLARHGRSPSWVLEPEILRRDPKTHASSSQSRKMIDGYLKVVRWRESLYDSSAITPQGI</sequence>
<dbReference type="EMBL" id="KV419429">
    <property type="protein sequence ID" value="KZS89216.1"/>
    <property type="molecule type" value="Genomic_DNA"/>
</dbReference>
<reference evidence="3 4" key="1">
    <citation type="journal article" date="2016" name="Mol. Biol. Evol.">
        <title>Comparative Genomics of Early-Diverging Mushroom-Forming Fungi Provides Insights into the Origins of Lignocellulose Decay Capabilities.</title>
        <authorList>
            <person name="Nagy L.G."/>
            <person name="Riley R."/>
            <person name="Tritt A."/>
            <person name="Adam C."/>
            <person name="Daum C."/>
            <person name="Floudas D."/>
            <person name="Sun H."/>
            <person name="Yadav J.S."/>
            <person name="Pangilinan J."/>
            <person name="Larsson K.H."/>
            <person name="Matsuura K."/>
            <person name="Barry K."/>
            <person name="Labutti K."/>
            <person name="Kuo R."/>
            <person name="Ohm R.A."/>
            <person name="Bhattacharya S.S."/>
            <person name="Shirouzu T."/>
            <person name="Yoshinaga Y."/>
            <person name="Martin F.M."/>
            <person name="Grigoriev I.V."/>
            <person name="Hibbett D.S."/>
        </authorList>
    </citation>
    <scope>NUCLEOTIDE SEQUENCE [LARGE SCALE GENOMIC DNA]</scope>
    <source>
        <strain evidence="3 4">HHB9708</strain>
    </source>
</reference>
<evidence type="ECO:0000313" key="4">
    <source>
        <dbReference type="Proteomes" id="UP000076722"/>
    </source>
</evidence>